<dbReference type="Gene3D" id="1.20.5.1930">
    <property type="match status" value="1"/>
</dbReference>
<evidence type="ECO:0000256" key="8">
    <source>
        <dbReference type="ARBA" id="ARBA00023012"/>
    </source>
</evidence>
<dbReference type="InterPro" id="IPR011712">
    <property type="entry name" value="Sig_transdc_His_kin_sub3_dim/P"/>
</dbReference>
<dbReference type="SUPFAM" id="SSF55874">
    <property type="entry name" value="ATPase domain of HSP90 chaperone/DNA topoisomerase II/histidine kinase"/>
    <property type="match status" value="1"/>
</dbReference>
<feature type="transmembrane region" description="Helical" evidence="9">
    <location>
        <begin position="16"/>
        <end position="32"/>
    </location>
</feature>
<dbReference type="Gene3D" id="3.30.565.10">
    <property type="entry name" value="Histidine kinase-like ATPase, C-terminal domain"/>
    <property type="match status" value="1"/>
</dbReference>
<dbReference type="Pfam" id="PF07730">
    <property type="entry name" value="HisKA_3"/>
    <property type="match status" value="1"/>
</dbReference>
<comment type="catalytic activity">
    <reaction evidence="1">
        <text>ATP + protein L-histidine = ADP + protein N-phospho-L-histidine.</text>
        <dbReference type="EC" id="2.7.13.3"/>
    </reaction>
</comment>
<dbReference type="EC" id="2.7.13.3" evidence="2"/>
<evidence type="ECO:0000256" key="2">
    <source>
        <dbReference type="ARBA" id="ARBA00012438"/>
    </source>
</evidence>
<dbReference type="GO" id="GO:0005524">
    <property type="term" value="F:ATP binding"/>
    <property type="evidence" value="ECO:0007669"/>
    <property type="project" value="UniProtKB-KW"/>
</dbReference>
<dbReference type="InterPro" id="IPR050482">
    <property type="entry name" value="Sensor_HK_TwoCompSys"/>
</dbReference>
<reference evidence="12 13" key="1">
    <citation type="submission" date="2016-09" db="EMBL/GenBank/DDBJ databases">
        <title>Complete genome sequence of microbes from the polar regions.</title>
        <authorList>
            <person name="Liao L."/>
            <person name="Chen B."/>
        </authorList>
    </citation>
    <scope>NUCLEOTIDE SEQUENCE [LARGE SCALE GENOMIC DNA]</scope>
    <source>
        <strain evidence="12 13">ZS314</strain>
    </source>
</reference>
<dbReference type="KEGG" id="mant:BHD05_12375"/>
<dbReference type="GO" id="GO:0000155">
    <property type="term" value="F:phosphorelay sensor kinase activity"/>
    <property type="evidence" value="ECO:0007669"/>
    <property type="project" value="InterPro"/>
</dbReference>
<evidence type="ECO:0000256" key="4">
    <source>
        <dbReference type="ARBA" id="ARBA00022679"/>
    </source>
</evidence>
<dbReference type="PANTHER" id="PTHR24421:SF10">
    <property type="entry name" value="NITRATE_NITRITE SENSOR PROTEIN NARQ"/>
    <property type="match status" value="1"/>
</dbReference>
<accession>A0A7L5APT9</accession>
<evidence type="ECO:0000256" key="7">
    <source>
        <dbReference type="ARBA" id="ARBA00022840"/>
    </source>
</evidence>
<keyword evidence="9" id="KW-1133">Transmembrane helix</keyword>
<proteinExistence type="predicted"/>
<keyword evidence="7" id="KW-0067">ATP-binding</keyword>
<keyword evidence="9" id="KW-0812">Transmembrane</keyword>
<dbReference type="GO" id="GO:0046983">
    <property type="term" value="F:protein dimerization activity"/>
    <property type="evidence" value="ECO:0007669"/>
    <property type="project" value="InterPro"/>
</dbReference>
<keyword evidence="5" id="KW-0547">Nucleotide-binding</keyword>
<keyword evidence="13" id="KW-1185">Reference proteome</keyword>
<evidence type="ECO:0000256" key="6">
    <source>
        <dbReference type="ARBA" id="ARBA00022777"/>
    </source>
</evidence>
<dbReference type="GO" id="GO:0016020">
    <property type="term" value="C:membrane"/>
    <property type="evidence" value="ECO:0007669"/>
    <property type="project" value="InterPro"/>
</dbReference>
<keyword evidence="9" id="KW-0472">Membrane</keyword>
<evidence type="ECO:0000256" key="9">
    <source>
        <dbReference type="SAM" id="Phobius"/>
    </source>
</evidence>
<sequence>MFARAYSLVTGVPGETIWLLLLVPVSAACLVFRRHRPVTVLIAVAVIGSVLSPPLGDTNDLVAVPIALYAVTVYGTPRVAWFGLLGFAFIELFGIQLWSSMPGADGASYRDAIALIEISAALPMLCVSAILTGMLVRGRHEQLRILVDRARQVARERDSQAQIATLAERSRIAREMHDIVAHSLSVIVALADGATATAQSDPAATKSALDRLSDTGRTAMNDMRRLLGVLSDDEPLAPKLHPTPGYTDLDSLVESFRAVGMPVRLSTTGMPTDSPAVQLTVYRIAQESLTNVLRYAVAPTRVEVALVFIDSETILTVTNDGQRSALRHGSSGAGRGIIGMIERAAVHDGIVETGPWSGGGWRVRASLPREPQEAR</sequence>
<dbReference type="InterPro" id="IPR055558">
    <property type="entry name" value="DUF7134"/>
</dbReference>
<dbReference type="PANTHER" id="PTHR24421">
    <property type="entry name" value="NITRATE/NITRITE SENSOR PROTEIN NARX-RELATED"/>
    <property type="match status" value="1"/>
</dbReference>
<protein>
    <recommendedName>
        <fullName evidence="2">histidine kinase</fullName>
        <ecNumber evidence="2">2.7.13.3</ecNumber>
    </recommendedName>
</protein>
<evidence type="ECO:0000256" key="3">
    <source>
        <dbReference type="ARBA" id="ARBA00022553"/>
    </source>
</evidence>
<dbReference type="EMBL" id="CP017146">
    <property type="protein sequence ID" value="QHO71181.1"/>
    <property type="molecule type" value="Genomic_DNA"/>
</dbReference>
<evidence type="ECO:0000313" key="13">
    <source>
        <dbReference type="Proteomes" id="UP000464507"/>
    </source>
</evidence>
<dbReference type="Proteomes" id="UP000464507">
    <property type="component" value="Chromosome"/>
</dbReference>
<dbReference type="AlphaFoldDB" id="A0A7L5APT9"/>
<evidence type="ECO:0000259" key="10">
    <source>
        <dbReference type="Pfam" id="PF07730"/>
    </source>
</evidence>
<dbReference type="PROSITE" id="PS51257">
    <property type="entry name" value="PROKAR_LIPOPROTEIN"/>
    <property type="match status" value="1"/>
</dbReference>
<organism evidence="12 13">
    <name type="scientific">Marisediminicola antarctica</name>
    <dbReference type="NCBI Taxonomy" id="674079"/>
    <lineage>
        <taxon>Bacteria</taxon>
        <taxon>Bacillati</taxon>
        <taxon>Actinomycetota</taxon>
        <taxon>Actinomycetes</taxon>
        <taxon>Micrococcales</taxon>
        <taxon>Microbacteriaceae</taxon>
        <taxon>Marisediminicola</taxon>
    </lineage>
</organism>
<keyword evidence="8" id="KW-0902">Two-component regulatory system</keyword>
<gene>
    <name evidence="12" type="ORF">BHD05_12375</name>
</gene>
<feature type="transmembrane region" description="Helical" evidence="9">
    <location>
        <begin position="112"/>
        <end position="136"/>
    </location>
</feature>
<feature type="domain" description="DUF7134" evidence="11">
    <location>
        <begin position="12"/>
        <end position="139"/>
    </location>
</feature>
<evidence type="ECO:0000256" key="5">
    <source>
        <dbReference type="ARBA" id="ARBA00022741"/>
    </source>
</evidence>
<evidence type="ECO:0000256" key="1">
    <source>
        <dbReference type="ARBA" id="ARBA00000085"/>
    </source>
</evidence>
<name>A0A7L5APT9_9MICO</name>
<dbReference type="Pfam" id="PF23539">
    <property type="entry name" value="DUF7134"/>
    <property type="match status" value="1"/>
</dbReference>
<feature type="transmembrane region" description="Helical" evidence="9">
    <location>
        <begin position="79"/>
        <end position="100"/>
    </location>
</feature>
<keyword evidence="6" id="KW-0418">Kinase</keyword>
<keyword evidence="3" id="KW-0597">Phosphoprotein</keyword>
<feature type="domain" description="Signal transduction histidine kinase subgroup 3 dimerisation and phosphoacceptor" evidence="10">
    <location>
        <begin position="168"/>
        <end position="232"/>
    </location>
</feature>
<dbReference type="InterPro" id="IPR036890">
    <property type="entry name" value="HATPase_C_sf"/>
</dbReference>
<evidence type="ECO:0000259" key="11">
    <source>
        <dbReference type="Pfam" id="PF23539"/>
    </source>
</evidence>
<evidence type="ECO:0000313" key="12">
    <source>
        <dbReference type="EMBL" id="QHO71181.1"/>
    </source>
</evidence>
<keyword evidence="4" id="KW-0808">Transferase</keyword>
<dbReference type="CDD" id="cd16917">
    <property type="entry name" value="HATPase_UhpB-NarQ-NarX-like"/>
    <property type="match status" value="1"/>
</dbReference>